<dbReference type="EMBL" id="CP003169">
    <property type="protein sequence ID" value="AEV73794.1"/>
    <property type="molecule type" value="Genomic_DNA"/>
</dbReference>
<evidence type="ECO:0000313" key="2">
    <source>
        <dbReference type="EMBL" id="AEV73794.1"/>
    </source>
</evidence>
<organism evidence="2 3">
    <name type="scientific">Mycolicibacterium rhodesiae (strain NBB3)</name>
    <name type="common">Mycobacterium rhodesiae</name>
    <dbReference type="NCBI Taxonomy" id="710685"/>
    <lineage>
        <taxon>Bacteria</taxon>
        <taxon>Bacillati</taxon>
        <taxon>Actinomycetota</taxon>
        <taxon>Actinomycetes</taxon>
        <taxon>Mycobacteriales</taxon>
        <taxon>Mycobacteriaceae</taxon>
        <taxon>Mycolicibacterium</taxon>
    </lineage>
</organism>
<name>G8RNU3_MYCRN</name>
<protein>
    <submittedName>
        <fullName evidence="2">Uncharacterized protein</fullName>
    </submittedName>
</protein>
<dbReference type="Proteomes" id="UP000005442">
    <property type="component" value="Chromosome"/>
</dbReference>
<reference evidence="2 3" key="1">
    <citation type="submission" date="2011-12" db="EMBL/GenBank/DDBJ databases">
        <title>Complete sequence of Mycobacterium rhodesiae NBB3.</title>
        <authorList>
            <consortium name="US DOE Joint Genome Institute"/>
            <person name="Lucas S."/>
            <person name="Han J."/>
            <person name="Lapidus A."/>
            <person name="Cheng J.-F."/>
            <person name="Goodwin L."/>
            <person name="Pitluck S."/>
            <person name="Peters L."/>
            <person name="Mikhailova N."/>
            <person name="Gu W."/>
            <person name="Detter J.C."/>
            <person name="Han C."/>
            <person name="Tapia R."/>
            <person name="Land M."/>
            <person name="Hauser L."/>
            <person name="Kyrpides N."/>
            <person name="Ivanova N."/>
            <person name="Pagani I."/>
            <person name="Mattes T."/>
            <person name="Holmes A."/>
            <person name="Rutledge P."/>
            <person name="Paulsen I."/>
            <person name="Coleman N."/>
            <person name="Woyke T."/>
        </authorList>
    </citation>
    <scope>NUCLEOTIDE SEQUENCE [LARGE SCALE GENOMIC DNA]</scope>
    <source>
        <strain evidence="2 3">NBB3</strain>
    </source>
</reference>
<keyword evidence="1" id="KW-0732">Signal</keyword>
<dbReference type="eggNOG" id="ENOG5031X21">
    <property type="taxonomic scope" value="Bacteria"/>
</dbReference>
<dbReference type="STRING" id="710685.MycrhN_3269"/>
<feature type="chain" id="PRO_5003516032" evidence="1">
    <location>
        <begin position="30"/>
        <end position="82"/>
    </location>
</feature>
<gene>
    <name evidence="2" type="ordered locus">MycrhN_3269</name>
</gene>
<dbReference type="AlphaFoldDB" id="G8RNU3"/>
<dbReference type="HOGENOM" id="CLU_177725_0_0_11"/>
<keyword evidence="3" id="KW-1185">Reference proteome</keyword>
<dbReference type="PATRIC" id="fig|710685.3.peg.3279"/>
<evidence type="ECO:0000313" key="3">
    <source>
        <dbReference type="Proteomes" id="UP000005442"/>
    </source>
</evidence>
<dbReference type="RefSeq" id="WP_014211550.1">
    <property type="nucleotide sequence ID" value="NC_016604.1"/>
</dbReference>
<feature type="signal peptide" evidence="1">
    <location>
        <begin position="1"/>
        <end position="29"/>
    </location>
</feature>
<sequence>MRSRRHYTATLFAAASASAFVVLAPVAAAAPDCVNIGPTTTQCQTNGSAQIVTSPQQTNNWGGWPYWGGGGGLVIGFGGFSW</sequence>
<dbReference type="KEGG" id="mrh:MycrhN_3269"/>
<evidence type="ECO:0000256" key="1">
    <source>
        <dbReference type="SAM" id="SignalP"/>
    </source>
</evidence>
<accession>G8RNU3</accession>
<proteinExistence type="predicted"/>